<keyword evidence="2 3" id="KW-0802">TPR repeat</keyword>
<dbReference type="SUPFAM" id="SSF48452">
    <property type="entry name" value="TPR-like"/>
    <property type="match status" value="2"/>
</dbReference>
<name>A0AAV5ASB0_9FLAO</name>
<sequence length="401" mass="44996">MNAFAQKKEMKEASKAIAKGDFSQAQSLLEQAKSGALADPKIAPEYHFLRGQLFVGKAKKNQETFTSLGEAAKSFAESEKLSKKYSAEIAKLKEEAVNIAVTQGQEAYKANNYKKAAPAFEQVYRLSPKDTVFLYNAAVIAVQDKDYDTALKHYAELKKLGYDGAETNYTAKNKETGQVETFPSKQQRDLMVKSGAYITPKEEKTPSKKAEIIKNIALIYVEQGKKEEALKAFVEARKSYPKDANLVIQEAYIYLQLENKDKFKELMQEAASLEPNNADIQYNIGVINLQQNHYEDARKAFQKALSIKPDYSDAALNISTTYINEGNALVEQMNALGNTKADIQKYDELKEKKDGYFKQAASVLEDFIKKQGKNADILEQLKNIYAALGDTANFKRIKDML</sequence>
<organism evidence="4 6">
    <name type="scientific">Capnocytophaga catalasegens</name>
    <dbReference type="NCBI Taxonomy" id="1004260"/>
    <lineage>
        <taxon>Bacteria</taxon>
        <taxon>Pseudomonadati</taxon>
        <taxon>Bacteroidota</taxon>
        <taxon>Flavobacteriia</taxon>
        <taxon>Flavobacteriales</taxon>
        <taxon>Flavobacteriaceae</taxon>
        <taxon>Capnocytophaga</taxon>
    </lineage>
</organism>
<evidence type="ECO:0000313" key="4">
    <source>
        <dbReference type="EMBL" id="GJM50171.1"/>
    </source>
</evidence>
<proteinExistence type="predicted"/>
<evidence type="ECO:0000256" key="3">
    <source>
        <dbReference type="PROSITE-ProRule" id="PRU00339"/>
    </source>
</evidence>
<dbReference type="PROSITE" id="PS50293">
    <property type="entry name" value="TPR_REGION"/>
    <property type="match status" value="1"/>
</dbReference>
<dbReference type="InterPro" id="IPR019734">
    <property type="entry name" value="TPR_rpt"/>
</dbReference>
<feature type="repeat" description="TPR" evidence="3">
    <location>
        <begin position="97"/>
        <end position="130"/>
    </location>
</feature>
<dbReference type="PANTHER" id="PTHR44943:SF4">
    <property type="entry name" value="TPR REPEAT-CONTAINING PROTEIN MJ0798"/>
    <property type="match status" value="1"/>
</dbReference>
<keyword evidence="1" id="KW-0677">Repeat</keyword>
<dbReference type="Pfam" id="PF00515">
    <property type="entry name" value="TPR_1"/>
    <property type="match status" value="1"/>
</dbReference>
<comment type="caution">
    <text evidence="4">The sequence shown here is derived from an EMBL/GenBank/DDBJ whole genome shotgun (WGS) entry which is preliminary data.</text>
</comment>
<feature type="repeat" description="TPR" evidence="3">
    <location>
        <begin position="278"/>
        <end position="311"/>
    </location>
</feature>
<gene>
    <name evidence="4" type="ORF">RCZ15_11450</name>
    <name evidence="5" type="ORF">RCZ16_03840</name>
</gene>
<dbReference type="Pfam" id="PF13432">
    <property type="entry name" value="TPR_16"/>
    <property type="match status" value="2"/>
</dbReference>
<dbReference type="EMBL" id="BQKB01000008">
    <property type="protein sequence ID" value="GJM52066.1"/>
    <property type="molecule type" value="Genomic_DNA"/>
</dbReference>
<reference evidence="4 7" key="1">
    <citation type="submission" date="2021-11" db="EMBL/GenBank/DDBJ databases">
        <title>Draft genome sequence of Capnocytophaga sp. strain KC07075 isolated from cat oral cavity.</title>
        <authorList>
            <person name="Suzuki M."/>
            <person name="Imaoka K."/>
            <person name="Kimura M."/>
            <person name="Morikawa S."/>
            <person name="Maeda K."/>
        </authorList>
    </citation>
    <scope>NUCLEOTIDE SEQUENCE</scope>
    <source>
        <strain evidence="4">KC07075</strain>
        <strain evidence="5 7">KC07079</strain>
    </source>
</reference>
<dbReference type="SMART" id="SM00028">
    <property type="entry name" value="TPR"/>
    <property type="match status" value="5"/>
</dbReference>
<dbReference type="InterPro" id="IPR051685">
    <property type="entry name" value="Ycf3/AcsC/BcsC/TPR_MFPF"/>
</dbReference>
<evidence type="ECO:0000313" key="6">
    <source>
        <dbReference type="Proteomes" id="UP001207736"/>
    </source>
</evidence>
<dbReference type="PROSITE" id="PS50005">
    <property type="entry name" value="TPR"/>
    <property type="match status" value="3"/>
</dbReference>
<feature type="repeat" description="TPR" evidence="3">
    <location>
        <begin position="210"/>
        <end position="243"/>
    </location>
</feature>
<dbReference type="Proteomes" id="UP001207736">
    <property type="component" value="Unassembled WGS sequence"/>
</dbReference>
<protein>
    <recommendedName>
        <fullName evidence="8">Tetratricopeptide repeat protein</fullName>
    </recommendedName>
</protein>
<evidence type="ECO:0000256" key="1">
    <source>
        <dbReference type="ARBA" id="ARBA00022737"/>
    </source>
</evidence>
<evidence type="ECO:0008006" key="8">
    <source>
        <dbReference type="Google" id="ProtNLM"/>
    </source>
</evidence>
<keyword evidence="7" id="KW-1185">Reference proteome</keyword>
<dbReference type="AlphaFoldDB" id="A0AAV5ASB0"/>
<dbReference type="Gene3D" id="1.25.40.10">
    <property type="entry name" value="Tetratricopeptide repeat domain"/>
    <property type="match status" value="2"/>
</dbReference>
<dbReference type="EMBL" id="BQKA01000023">
    <property type="protein sequence ID" value="GJM50171.1"/>
    <property type="molecule type" value="Genomic_DNA"/>
</dbReference>
<evidence type="ECO:0000313" key="7">
    <source>
        <dbReference type="Proteomes" id="UP001208692"/>
    </source>
</evidence>
<accession>A0AAV5ASB0</accession>
<evidence type="ECO:0000313" key="5">
    <source>
        <dbReference type="EMBL" id="GJM52066.1"/>
    </source>
</evidence>
<dbReference type="InterPro" id="IPR011990">
    <property type="entry name" value="TPR-like_helical_dom_sf"/>
</dbReference>
<evidence type="ECO:0000256" key="2">
    <source>
        <dbReference type="ARBA" id="ARBA00022803"/>
    </source>
</evidence>
<dbReference type="PANTHER" id="PTHR44943">
    <property type="entry name" value="CELLULOSE SYNTHASE OPERON PROTEIN C"/>
    <property type="match status" value="1"/>
</dbReference>
<dbReference type="Proteomes" id="UP001208692">
    <property type="component" value="Unassembled WGS sequence"/>
</dbReference>